<name>A0ABS7EJB7_9GAMM</name>
<comment type="caution">
    <text evidence="1">The sequence shown here is derived from an EMBL/GenBank/DDBJ whole genome shotgun (WGS) entry which is preliminary data.</text>
</comment>
<dbReference type="EMBL" id="JAHZSS010000014">
    <property type="protein sequence ID" value="MBW8191752.1"/>
    <property type="molecule type" value="Genomic_DNA"/>
</dbReference>
<proteinExistence type="predicted"/>
<organism evidence="1 2">
    <name type="scientific">Neiella holothuriorum</name>
    <dbReference type="NCBI Taxonomy" id="2870530"/>
    <lineage>
        <taxon>Bacteria</taxon>
        <taxon>Pseudomonadati</taxon>
        <taxon>Pseudomonadota</taxon>
        <taxon>Gammaproteobacteria</taxon>
        <taxon>Alteromonadales</taxon>
        <taxon>Echinimonadaceae</taxon>
        <taxon>Neiella</taxon>
    </lineage>
</organism>
<reference evidence="1" key="1">
    <citation type="submission" date="2021-07" db="EMBL/GenBank/DDBJ databases">
        <title>Neiella marina sp. nov., isolated from the intestinal content of sea cucumber Apostichopus japonicus.</title>
        <authorList>
            <person name="Bai X."/>
        </authorList>
    </citation>
    <scope>NUCLEOTIDE SEQUENCE</scope>
    <source>
        <strain evidence="1">126</strain>
    </source>
</reference>
<evidence type="ECO:0000313" key="1">
    <source>
        <dbReference type="EMBL" id="MBW8191752.1"/>
    </source>
</evidence>
<dbReference type="InterPro" id="IPR036278">
    <property type="entry name" value="Sialidase_sf"/>
</dbReference>
<keyword evidence="2" id="KW-1185">Reference proteome</keyword>
<evidence type="ECO:0008006" key="3">
    <source>
        <dbReference type="Google" id="ProtNLM"/>
    </source>
</evidence>
<evidence type="ECO:0000313" key="2">
    <source>
        <dbReference type="Proteomes" id="UP001166251"/>
    </source>
</evidence>
<sequence>MNVIFQLVLLPMFAVWSIFSFASESDLPLSENDIHRIEYPPGMQTHSAATFGEQGITLIYDHFDGYDWKKYGGRLKYSQLKIDKSYISASKPKPIEQDATIKFRTEVSSVVHSGAEWFYFVESESTYFKPATIFRARWQSNQLVHKQLLSLSTPIAAASSPKWYLLDDSKVALVYRSKPYPGCCSLLIAISNDGVSFGEAVEIGSVGSMPALAQFSSAELIYTFQTQFTYQGGDKHGMRTHFRLSSNQGKNWTIETPITDRVEEVHDAAPVQRKDGLVDVYYSSIDSKENEVFSLWRRCVSSTGELGPEELVIEKRVGNIAKVSPHRLKDGLLLITFVEQGEVFGEVDHSLHAARLHHDSACGL</sequence>
<accession>A0ABS7EJB7</accession>
<protein>
    <recommendedName>
        <fullName evidence="3">Sialidase domain-containing protein</fullName>
    </recommendedName>
</protein>
<gene>
    <name evidence="1" type="ORF">K0504_11965</name>
</gene>
<dbReference type="Proteomes" id="UP001166251">
    <property type="component" value="Unassembled WGS sequence"/>
</dbReference>
<dbReference type="SUPFAM" id="SSF50939">
    <property type="entry name" value="Sialidases"/>
    <property type="match status" value="1"/>
</dbReference>